<gene>
    <name evidence="1" type="ORF">Cci01nite_16770</name>
</gene>
<reference evidence="1 2" key="1">
    <citation type="submission" date="2021-01" db="EMBL/GenBank/DDBJ databases">
        <title>Whole genome shotgun sequence of Catellatospora citrea NBRC 14495.</title>
        <authorList>
            <person name="Komaki H."/>
            <person name="Tamura T."/>
        </authorList>
    </citation>
    <scope>NUCLEOTIDE SEQUENCE [LARGE SCALE GENOMIC DNA]</scope>
    <source>
        <strain evidence="1 2">NBRC 14495</strain>
    </source>
</reference>
<dbReference type="AlphaFoldDB" id="A0A8J3NY25"/>
<dbReference type="Proteomes" id="UP000659904">
    <property type="component" value="Unassembled WGS sequence"/>
</dbReference>
<sequence length="66" mass="6699">MPAEPLVGVDALTGDADLDPTTSYLLAQSTDVIGPIRIADLSASWSDGYGNRNRAAALLKPSAAAG</sequence>
<evidence type="ECO:0000313" key="2">
    <source>
        <dbReference type="Proteomes" id="UP000659904"/>
    </source>
</evidence>
<accession>A0A8J3NY25</accession>
<dbReference type="EMBL" id="BONH01000005">
    <property type="protein sequence ID" value="GIF96583.1"/>
    <property type="molecule type" value="Genomic_DNA"/>
</dbReference>
<name>A0A8J3NY25_9ACTN</name>
<proteinExistence type="predicted"/>
<organism evidence="1 2">
    <name type="scientific">Catellatospora citrea</name>
    <dbReference type="NCBI Taxonomy" id="53366"/>
    <lineage>
        <taxon>Bacteria</taxon>
        <taxon>Bacillati</taxon>
        <taxon>Actinomycetota</taxon>
        <taxon>Actinomycetes</taxon>
        <taxon>Micromonosporales</taxon>
        <taxon>Micromonosporaceae</taxon>
        <taxon>Catellatospora</taxon>
    </lineage>
</organism>
<keyword evidence="2" id="KW-1185">Reference proteome</keyword>
<protein>
    <submittedName>
        <fullName evidence="1">Uncharacterized protein</fullName>
    </submittedName>
</protein>
<comment type="caution">
    <text evidence="1">The sequence shown here is derived from an EMBL/GenBank/DDBJ whole genome shotgun (WGS) entry which is preliminary data.</text>
</comment>
<evidence type="ECO:0000313" key="1">
    <source>
        <dbReference type="EMBL" id="GIF96583.1"/>
    </source>
</evidence>